<dbReference type="EMBL" id="JAODIM010000034">
    <property type="protein sequence ID" value="MCU5776471.1"/>
    <property type="molecule type" value="Genomic_DNA"/>
</dbReference>
<dbReference type="AlphaFoldDB" id="A0A9J6PQZ0"/>
<dbReference type="InterPro" id="IPR047839">
    <property type="entry name" value="YoaK-like"/>
</dbReference>
<sequence>MNKRAIAPALIFIAAVVFFVWFIASGAAVPGS</sequence>
<dbReference type="RefSeq" id="WP_017800814.1">
    <property type="nucleotide sequence ID" value="NZ_JAODIL010000051.1"/>
</dbReference>
<reference evidence="2" key="1">
    <citation type="submission" date="2022-09" db="EMBL/GenBank/DDBJ databases">
        <title>Winslowiella arboricola sp. nov., isolated from bleeding cankers on broadleaf hosts.</title>
        <authorList>
            <person name="Brady C."/>
            <person name="Kaur S."/>
            <person name="Crampton B."/>
            <person name="Maddock D."/>
            <person name="Arnold D."/>
            <person name="Denman S."/>
        </authorList>
    </citation>
    <scope>NUCLEOTIDE SEQUENCE</scope>
    <source>
        <strain evidence="2">BAC 15a-03b</strain>
    </source>
</reference>
<name>A0A9J6PQZ0_9GAMM</name>
<organism evidence="2 3">
    <name type="scientific">Winslowiella arboricola</name>
    <dbReference type="NCBI Taxonomy" id="2978220"/>
    <lineage>
        <taxon>Bacteria</taxon>
        <taxon>Pseudomonadati</taxon>
        <taxon>Pseudomonadota</taxon>
        <taxon>Gammaproteobacteria</taxon>
        <taxon>Enterobacterales</taxon>
        <taxon>Erwiniaceae</taxon>
        <taxon>Winslowiella</taxon>
    </lineage>
</organism>
<evidence type="ECO:0000256" key="1">
    <source>
        <dbReference type="SAM" id="Phobius"/>
    </source>
</evidence>
<dbReference type="Proteomes" id="UP001064262">
    <property type="component" value="Unassembled WGS sequence"/>
</dbReference>
<gene>
    <name evidence="2" type="ORF">N5923_03025</name>
</gene>
<feature type="transmembrane region" description="Helical" evidence="1">
    <location>
        <begin position="7"/>
        <end position="29"/>
    </location>
</feature>
<keyword evidence="1" id="KW-0472">Membrane</keyword>
<accession>A0A9J6PQZ0</accession>
<evidence type="ECO:0000313" key="2">
    <source>
        <dbReference type="EMBL" id="MCU5776471.1"/>
    </source>
</evidence>
<protein>
    <submittedName>
        <fullName evidence="2">YoaK family small membrane protein</fullName>
    </submittedName>
</protein>
<comment type="caution">
    <text evidence="2">The sequence shown here is derived from an EMBL/GenBank/DDBJ whole genome shotgun (WGS) entry which is preliminary data.</text>
</comment>
<proteinExistence type="predicted"/>
<dbReference type="NCBIfam" id="NF033821">
    <property type="entry name" value="YoaK"/>
    <property type="match status" value="1"/>
</dbReference>
<keyword evidence="1" id="KW-0812">Transmembrane</keyword>
<evidence type="ECO:0000313" key="3">
    <source>
        <dbReference type="Proteomes" id="UP001064262"/>
    </source>
</evidence>
<keyword evidence="3" id="KW-1185">Reference proteome</keyword>
<keyword evidence="1" id="KW-1133">Transmembrane helix</keyword>